<evidence type="ECO:0000313" key="3">
    <source>
        <dbReference type="EMBL" id="NYJ08000.1"/>
    </source>
</evidence>
<reference evidence="3 4" key="1">
    <citation type="submission" date="2020-07" db="EMBL/GenBank/DDBJ databases">
        <title>Sequencing the genomes of 1000 actinobacteria strains.</title>
        <authorList>
            <person name="Klenk H.-P."/>
        </authorList>
    </citation>
    <scope>NUCLEOTIDE SEQUENCE [LARGE SCALE GENOMIC DNA]</scope>
    <source>
        <strain evidence="3 4">DSM 104001</strain>
    </source>
</reference>
<accession>A0A853CJR1</accession>
<dbReference type="Gene3D" id="3.40.50.150">
    <property type="entry name" value="Vaccinia Virus protein VP39"/>
    <property type="match status" value="1"/>
</dbReference>
<dbReference type="InterPro" id="IPR029063">
    <property type="entry name" value="SAM-dependent_MTases_sf"/>
</dbReference>
<dbReference type="RefSeq" id="WP_179720256.1">
    <property type="nucleotide sequence ID" value="NZ_JACBZT010000001.1"/>
</dbReference>
<dbReference type="SUPFAM" id="SSF53335">
    <property type="entry name" value="S-adenosyl-L-methionine-dependent methyltransferases"/>
    <property type="match status" value="1"/>
</dbReference>
<evidence type="ECO:0000259" key="1">
    <source>
        <dbReference type="Pfam" id="PF13649"/>
    </source>
</evidence>
<dbReference type="CDD" id="cd02440">
    <property type="entry name" value="AdoMet_MTases"/>
    <property type="match status" value="1"/>
</dbReference>
<name>A0A853CJR1_9ACTN</name>
<evidence type="ECO:0000259" key="2">
    <source>
        <dbReference type="Pfam" id="PF21320"/>
    </source>
</evidence>
<dbReference type="SUPFAM" id="SSF46785">
    <property type="entry name" value="Winged helix' DNA-binding domain"/>
    <property type="match status" value="1"/>
</dbReference>
<dbReference type="Pfam" id="PF13649">
    <property type="entry name" value="Methyltransf_25"/>
    <property type="match status" value="1"/>
</dbReference>
<dbReference type="Pfam" id="PF21320">
    <property type="entry name" value="WHD_Rv2258c"/>
    <property type="match status" value="1"/>
</dbReference>
<dbReference type="GO" id="GO:0032259">
    <property type="term" value="P:methylation"/>
    <property type="evidence" value="ECO:0007669"/>
    <property type="project" value="UniProtKB-KW"/>
</dbReference>
<dbReference type="Gene3D" id="1.10.10.10">
    <property type="entry name" value="Winged helix-like DNA-binding domain superfamily/Winged helix DNA-binding domain"/>
    <property type="match status" value="1"/>
</dbReference>
<dbReference type="InterPro" id="IPR036388">
    <property type="entry name" value="WH-like_DNA-bd_sf"/>
</dbReference>
<proteinExistence type="predicted"/>
<feature type="domain" description="Methyltransferase" evidence="1">
    <location>
        <begin position="176"/>
        <end position="269"/>
    </location>
</feature>
<protein>
    <submittedName>
        <fullName evidence="3">SAM-dependent methyltransferase</fullName>
    </submittedName>
</protein>
<dbReference type="Proteomes" id="UP000541969">
    <property type="component" value="Unassembled WGS sequence"/>
</dbReference>
<dbReference type="InterPro" id="IPR041698">
    <property type="entry name" value="Methyltransf_25"/>
</dbReference>
<dbReference type="InterPro" id="IPR053173">
    <property type="entry name" value="SAM-binding_MTase"/>
</dbReference>
<dbReference type="PANTHER" id="PTHR45128">
    <property type="entry name" value="METHYLTRANSFERASE TYPE 11"/>
    <property type="match status" value="1"/>
</dbReference>
<dbReference type="InterPro" id="IPR036390">
    <property type="entry name" value="WH_DNA-bd_sf"/>
</dbReference>
<dbReference type="EMBL" id="JACBZT010000001">
    <property type="protein sequence ID" value="NYJ08000.1"/>
    <property type="molecule type" value="Genomic_DNA"/>
</dbReference>
<dbReference type="AlphaFoldDB" id="A0A853CJR1"/>
<dbReference type="InterPro" id="IPR048711">
    <property type="entry name" value="WHD_Rv2258c"/>
</dbReference>
<keyword evidence="4" id="KW-1185">Reference proteome</keyword>
<keyword evidence="3" id="KW-0808">Transferase</keyword>
<feature type="domain" description="S-adenosylmethionine-dependent methyltransferase Rv2258c-like winged HTH" evidence="2">
    <location>
        <begin position="28"/>
        <end position="95"/>
    </location>
</feature>
<keyword evidence="3" id="KW-0489">Methyltransferase</keyword>
<dbReference type="GO" id="GO:0008168">
    <property type="term" value="F:methyltransferase activity"/>
    <property type="evidence" value="ECO:0007669"/>
    <property type="project" value="UniProtKB-KW"/>
</dbReference>
<gene>
    <name evidence="3" type="ORF">GGQ55_004278</name>
</gene>
<evidence type="ECO:0000313" key="4">
    <source>
        <dbReference type="Proteomes" id="UP000541969"/>
    </source>
</evidence>
<comment type="caution">
    <text evidence="3">The sequence shown here is derived from an EMBL/GenBank/DDBJ whole genome shotgun (WGS) entry which is preliminary data.</text>
</comment>
<sequence length="351" mass="36079">MSTPVIDPARAEAVADQLLTELGVTLSTLTTALGVRAGLWSALADAGPLTPAELAGRTGTAEPYAREWCRTQAAAGYLRVVGDAFELPAEVAAVLGQMGPMIDAATTMLTATAARFPAFEEAFRTGRGFGWDERAPEHWRGVDAFTAAAMTPDFLPAAITAMSGVADRLAAGGSLLDVGCGFGRPTIWMAQAFPAARVVGCDFHDASIAAARKAAAAAGLADRVAFEVAPATRAPGQGHAVVVFVDSLHDLGDPVGALTRAREVLAPDGAVLLVETRAGDRVEDNLHPVGRMFYAVSTMFCTPTAVSQGGAALGTLAGPSALTAVARAAGFGTVRTVPVEAPFNLLLELRP</sequence>
<organism evidence="3 4">
    <name type="scientific">Petropleomorpha daqingensis</name>
    <dbReference type="NCBI Taxonomy" id="2026353"/>
    <lineage>
        <taxon>Bacteria</taxon>
        <taxon>Bacillati</taxon>
        <taxon>Actinomycetota</taxon>
        <taxon>Actinomycetes</taxon>
        <taxon>Geodermatophilales</taxon>
        <taxon>Geodermatophilaceae</taxon>
        <taxon>Petropleomorpha</taxon>
    </lineage>
</organism>
<dbReference type="PANTHER" id="PTHR45128:SF2">
    <property type="entry name" value="METHYLTRANSFERASE DOMAIN-CONTAINING PROTEIN"/>
    <property type="match status" value="1"/>
</dbReference>